<proteinExistence type="predicted"/>
<evidence type="ECO:0000256" key="1">
    <source>
        <dbReference type="SAM" id="MobiDB-lite"/>
    </source>
</evidence>
<comment type="caution">
    <text evidence="2">The sequence shown here is derived from an EMBL/GenBank/DDBJ whole genome shotgun (WGS) entry which is preliminary data.</text>
</comment>
<organism evidence="2 3">
    <name type="scientific">Xylaria arbuscula</name>
    <dbReference type="NCBI Taxonomy" id="114810"/>
    <lineage>
        <taxon>Eukaryota</taxon>
        <taxon>Fungi</taxon>
        <taxon>Dikarya</taxon>
        <taxon>Ascomycota</taxon>
        <taxon>Pezizomycotina</taxon>
        <taxon>Sordariomycetes</taxon>
        <taxon>Xylariomycetidae</taxon>
        <taxon>Xylariales</taxon>
        <taxon>Xylariaceae</taxon>
        <taxon>Xylaria</taxon>
    </lineage>
</organism>
<sequence length="240" mass="26947">MRTTLSRLAIIGRSSAGAQAQFSPVDVKTLGTLNDPQAAVRPGQHVLSVCRQYDISFPDELRFVKGLKLPPNPYKISVTISQNHCFLHQSMKYFDRFEHPFAKSLLDIYIEKKKEPLWFSALAYGGSPFASRTAARKINHALRDALAAAGYDRFGRRALVDGETSAIADLHGSLRVVSAEPVEVCKAKFADLLQCAKKILFAAELNLRRDRNGVHFERAQQKQYSPRGRSQDQKRFPSRT</sequence>
<dbReference type="EMBL" id="JANPWZ010002021">
    <property type="protein sequence ID" value="KAJ3561713.1"/>
    <property type="molecule type" value="Genomic_DNA"/>
</dbReference>
<dbReference type="AlphaFoldDB" id="A0A9W8TI89"/>
<evidence type="ECO:0000313" key="2">
    <source>
        <dbReference type="EMBL" id="KAJ3561713.1"/>
    </source>
</evidence>
<dbReference type="Proteomes" id="UP001148614">
    <property type="component" value="Unassembled WGS sequence"/>
</dbReference>
<protein>
    <submittedName>
        <fullName evidence="2">Uncharacterized protein</fullName>
    </submittedName>
</protein>
<keyword evidence="3" id="KW-1185">Reference proteome</keyword>
<feature type="compositionally biased region" description="Basic and acidic residues" evidence="1">
    <location>
        <begin position="229"/>
        <end position="240"/>
    </location>
</feature>
<dbReference type="VEuPathDB" id="FungiDB:F4678DRAFT_441357"/>
<gene>
    <name evidence="2" type="ORF">NPX13_g8839</name>
</gene>
<reference evidence="2" key="1">
    <citation type="submission" date="2022-07" db="EMBL/GenBank/DDBJ databases">
        <title>Genome Sequence of Xylaria arbuscula.</title>
        <authorList>
            <person name="Buettner E."/>
        </authorList>
    </citation>
    <scope>NUCLEOTIDE SEQUENCE</scope>
    <source>
        <strain evidence="2">VT107</strain>
    </source>
</reference>
<evidence type="ECO:0000313" key="3">
    <source>
        <dbReference type="Proteomes" id="UP001148614"/>
    </source>
</evidence>
<accession>A0A9W8TI89</accession>
<feature type="region of interest" description="Disordered" evidence="1">
    <location>
        <begin position="216"/>
        <end position="240"/>
    </location>
</feature>
<name>A0A9W8TI89_9PEZI</name>